<dbReference type="Proteomes" id="UP000001449">
    <property type="component" value="Chromosome 4"/>
</dbReference>
<feature type="transmembrane region" description="Helical" evidence="2">
    <location>
        <begin position="812"/>
        <end position="834"/>
    </location>
</feature>
<dbReference type="HOGENOM" id="CLU_291971_0_0_1"/>
<reference evidence="3 4" key="2">
    <citation type="journal article" date="2008" name="Nature">
        <title>The Phaeodactylum genome reveals the evolutionary history of diatom genomes.</title>
        <authorList>
            <person name="Bowler C."/>
            <person name="Allen A.E."/>
            <person name="Badger J.H."/>
            <person name="Grimwood J."/>
            <person name="Jabbari K."/>
            <person name="Kuo A."/>
            <person name="Maheswari U."/>
            <person name="Martens C."/>
            <person name="Maumus F."/>
            <person name="Otillar R.P."/>
            <person name="Rayko E."/>
            <person name="Salamov A."/>
            <person name="Vandepoele K."/>
            <person name="Beszteri B."/>
            <person name="Gruber A."/>
            <person name="Heijde M."/>
            <person name="Katinka M."/>
            <person name="Mock T."/>
            <person name="Valentin K."/>
            <person name="Verret F."/>
            <person name="Berges J.A."/>
            <person name="Brownlee C."/>
            <person name="Cadoret J.P."/>
            <person name="Chiovitti A."/>
            <person name="Choi C.J."/>
            <person name="Coesel S."/>
            <person name="De Martino A."/>
            <person name="Detter J.C."/>
            <person name="Durkin C."/>
            <person name="Falciatore A."/>
            <person name="Fournet J."/>
            <person name="Haruta M."/>
            <person name="Huysman M.J."/>
            <person name="Jenkins B.D."/>
            <person name="Jiroutova K."/>
            <person name="Jorgensen R.E."/>
            <person name="Joubert Y."/>
            <person name="Kaplan A."/>
            <person name="Kroger N."/>
            <person name="Kroth P.G."/>
            <person name="La Roche J."/>
            <person name="Lindquist E."/>
            <person name="Lommer M."/>
            <person name="Martin-Jezequel V."/>
            <person name="Lopez P.J."/>
            <person name="Lucas S."/>
            <person name="Mangogna M."/>
            <person name="McGinnis K."/>
            <person name="Medlin L.K."/>
            <person name="Montsant A."/>
            <person name="Oudot-Le Secq M.P."/>
            <person name="Napoli C."/>
            <person name="Obornik M."/>
            <person name="Parker M.S."/>
            <person name="Petit J.L."/>
            <person name="Porcel B.M."/>
            <person name="Poulsen N."/>
            <person name="Robison M."/>
            <person name="Rychlewski L."/>
            <person name="Rynearson T.A."/>
            <person name="Schmutz J."/>
            <person name="Shapiro H."/>
            <person name="Siaut M."/>
            <person name="Stanley M."/>
            <person name="Sussman M.R."/>
            <person name="Taylor A.R."/>
            <person name="Vardi A."/>
            <person name="von Dassow P."/>
            <person name="Vyverman W."/>
            <person name="Willis A."/>
            <person name="Wyrwicz L.S."/>
            <person name="Rokhsar D.S."/>
            <person name="Weissenbach J."/>
            <person name="Armbrust E.V."/>
            <person name="Green B.R."/>
            <person name="Van de Peer Y."/>
            <person name="Grigoriev I.V."/>
        </authorList>
    </citation>
    <scope>NUCLEOTIDE SEQUENCE [LARGE SCALE GENOMIC DNA]</scope>
    <source>
        <strain evidence="3 4">CCMP1335</strain>
    </source>
</reference>
<dbReference type="SUPFAM" id="SSF55961">
    <property type="entry name" value="Bet v1-like"/>
    <property type="match status" value="1"/>
</dbReference>
<feature type="transmembrane region" description="Helical" evidence="2">
    <location>
        <begin position="759"/>
        <end position="784"/>
    </location>
</feature>
<feature type="region of interest" description="Disordered" evidence="1">
    <location>
        <begin position="155"/>
        <end position="202"/>
    </location>
</feature>
<evidence type="ECO:0000313" key="3">
    <source>
        <dbReference type="EMBL" id="EED93133.1"/>
    </source>
</evidence>
<dbReference type="PANTHER" id="PTHR34560:SF1">
    <property type="entry name" value="START DOMAIN-CONTAINING PROTEIN"/>
    <property type="match status" value="1"/>
</dbReference>
<dbReference type="Gene3D" id="3.30.530.20">
    <property type="match status" value="1"/>
</dbReference>
<dbReference type="AlphaFoldDB" id="B8C0V7"/>
<dbReference type="PaxDb" id="35128-Thaps22070"/>
<reference evidence="3 4" key="1">
    <citation type="journal article" date="2004" name="Science">
        <title>The genome of the diatom Thalassiosira pseudonana: ecology, evolution, and metabolism.</title>
        <authorList>
            <person name="Armbrust E.V."/>
            <person name="Berges J.A."/>
            <person name="Bowler C."/>
            <person name="Green B.R."/>
            <person name="Martinez D."/>
            <person name="Putnam N.H."/>
            <person name="Zhou S."/>
            <person name="Allen A.E."/>
            <person name="Apt K.E."/>
            <person name="Bechner M."/>
            <person name="Brzezinski M.A."/>
            <person name="Chaal B.K."/>
            <person name="Chiovitti A."/>
            <person name="Davis A.K."/>
            <person name="Demarest M.S."/>
            <person name="Detter J.C."/>
            <person name="Glavina T."/>
            <person name="Goodstein D."/>
            <person name="Hadi M.Z."/>
            <person name="Hellsten U."/>
            <person name="Hildebrand M."/>
            <person name="Jenkins B.D."/>
            <person name="Jurka J."/>
            <person name="Kapitonov V.V."/>
            <person name="Kroger N."/>
            <person name="Lau W.W."/>
            <person name="Lane T.W."/>
            <person name="Larimer F.W."/>
            <person name="Lippmeier J.C."/>
            <person name="Lucas S."/>
            <person name="Medina M."/>
            <person name="Montsant A."/>
            <person name="Obornik M."/>
            <person name="Parker M.S."/>
            <person name="Palenik B."/>
            <person name="Pazour G.J."/>
            <person name="Richardson P.M."/>
            <person name="Rynearson T.A."/>
            <person name="Saito M.A."/>
            <person name="Schwartz D.C."/>
            <person name="Thamatrakoln K."/>
            <person name="Valentin K."/>
            <person name="Vardi A."/>
            <person name="Wilkerson F.P."/>
            <person name="Rokhsar D.S."/>
        </authorList>
    </citation>
    <scope>NUCLEOTIDE SEQUENCE [LARGE SCALE GENOMIC DNA]</scope>
    <source>
        <strain evidence="3 4">CCMP1335</strain>
    </source>
</reference>
<keyword evidence="2" id="KW-0472">Membrane</keyword>
<feature type="transmembrane region" description="Helical" evidence="2">
    <location>
        <begin position="841"/>
        <end position="860"/>
    </location>
</feature>
<feature type="region of interest" description="Disordered" evidence="1">
    <location>
        <begin position="1"/>
        <end position="67"/>
    </location>
</feature>
<evidence type="ECO:0000256" key="1">
    <source>
        <dbReference type="SAM" id="MobiDB-lite"/>
    </source>
</evidence>
<dbReference type="InterPro" id="IPR023393">
    <property type="entry name" value="START-like_dom_sf"/>
</dbReference>
<feature type="transmembrane region" description="Helical" evidence="2">
    <location>
        <begin position="963"/>
        <end position="982"/>
    </location>
</feature>
<dbReference type="eggNOG" id="ENOG502S2WJ">
    <property type="taxonomic scope" value="Eukaryota"/>
</dbReference>
<feature type="compositionally biased region" description="Low complexity" evidence="1">
    <location>
        <begin position="605"/>
        <end position="626"/>
    </location>
</feature>
<protein>
    <submittedName>
        <fullName evidence="3">Uncharacterized protein</fullName>
    </submittedName>
</protein>
<keyword evidence="2" id="KW-1133">Transmembrane helix</keyword>
<feature type="region of interest" description="Disordered" evidence="1">
    <location>
        <begin position="595"/>
        <end position="627"/>
    </location>
</feature>
<evidence type="ECO:0000256" key="2">
    <source>
        <dbReference type="SAM" id="Phobius"/>
    </source>
</evidence>
<feature type="compositionally biased region" description="Low complexity" evidence="1">
    <location>
        <begin position="10"/>
        <end position="34"/>
    </location>
</feature>
<dbReference type="PANTHER" id="PTHR34560">
    <property type="entry name" value="POLYKETIDE CYCLASE/DEHYDRASE/LIPID TRANSPORT SUPERFAMILY PROTEIN"/>
    <property type="match status" value="1"/>
</dbReference>
<proteinExistence type="predicted"/>
<keyword evidence="4" id="KW-1185">Reference proteome</keyword>
<gene>
    <name evidence="3" type="ORF">THAPSDRAFT_22070</name>
</gene>
<feature type="transmembrane region" description="Helical" evidence="2">
    <location>
        <begin position="718"/>
        <end position="735"/>
    </location>
</feature>
<dbReference type="KEGG" id="tps:THAPSDRAFT_22070"/>
<keyword evidence="2" id="KW-0812">Transmembrane</keyword>
<sequence>MVHLQRSKTDLSTAAASDASLRSSLSKRPSLKGLFVHRRSKSGPVATKKNHVVGADEGQTESSTHDTPMISLGEHHGESAATIPMSNLSTRIPASLNASATATAAAAAPAIDNGLPSASPYVDLQRVIKLIEAERHLLAFDLLGDVRRRLDDVNATANSGDGGASSKGGGRKNKQSPTSTPSTPRRKKWRNKSTTSAEEEKQQRQIEIEKAVLLLREKHEEFVALENRANMFINAKDNLTTSSNWSHAQTLFGITTYYRRELDHSLSIKIEGELHGLPLFEQMVVLRECDLYHLWAPFCTKSRKLAQLDKLDVVAWYMVGVSLVGLSRDACYRAVGCDCMNEDGSVLLVAVGLNDSEEYGVKDELRVGNRDGKLVDGDGGDLDVELDDVGEHLSYVGDGNEQHQQQEKQKLYREERTASSKLSDSTLVDTTASSFLTRDAILETIEIPPIPQGMGRGRMTIRNFAAGIDVLGPSSARTKLVVNVDPNLHFIPQSLIDFCMKRMCGVLLSRLQATARKVVKDPIKNPHARRMREDVSFYRDWLLPKFRVYCDESGWSMPPVKAFDVSEEDLKAEGIFEGWRADCNTASSNLTATPIKRYRGDDNTSLESSHSLSPTASSTSSKSSRLGKVRQYIHDHEHRDSQKRLEKIASARQRAAKRLEPEPFSQSKVSRLKELKDAKMRAEERVRSKSAGSGESLSSFGKAHTTYDFEDDVDVKRYVVIFTTSLGLIAMMLPLQPHALSNVSVSAVSELMDLFTRDAITLSIITAQATALWALLNAVLIFAFDSIDFGQKQLAKNLEYGKKLYVNAVGRYTFVVSVCVATFSLGFGLLAAAFQASLNKLCSLVGGGLMTILSSGWTSILEAVPSEYSGAFDVVVGWTSYVAHRLPIATVYRHACMMLSWFTTKLSSISPVLLTKIVSTITTLATQNLSSLLSSQLRMCETQSATSSIASWRLHAYEISTSVTSKLGVFIVALLLMGRIILPKPEKKLRKKTSATAQKDLLLRKMDSDISDISSLNSTRFSPSGHHGKVSSMDVISENDEETHH</sequence>
<dbReference type="GeneID" id="7442033"/>
<feature type="compositionally biased region" description="Basic and acidic residues" evidence="1">
    <location>
        <begin position="671"/>
        <end position="687"/>
    </location>
</feature>
<accession>B8C0V7</accession>
<dbReference type="RefSeq" id="XP_002289596.1">
    <property type="nucleotide sequence ID" value="XM_002289560.1"/>
</dbReference>
<evidence type="ECO:0000313" key="4">
    <source>
        <dbReference type="Proteomes" id="UP000001449"/>
    </source>
</evidence>
<feature type="region of interest" description="Disordered" evidence="1">
    <location>
        <begin position="1020"/>
        <end position="1045"/>
    </location>
</feature>
<dbReference type="OMA" id="SRDACYR"/>
<dbReference type="InParanoid" id="B8C0V7"/>
<name>B8C0V7_THAPS</name>
<organism evidence="3 4">
    <name type="scientific">Thalassiosira pseudonana</name>
    <name type="common">Marine diatom</name>
    <name type="synonym">Cyclotella nana</name>
    <dbReference type="NCBI Taxonomy" id="35128"/>
    <lineage>
        <taxon>Eukaryota</taxon>
        <taxon>Sar</taxon>
        <taxon>Stramenopiles</taxon>
        <taxon>Ochrophyta</taxon>
        <taxon>Bacillariophyta</taxon>
        <taxon>Coscinodiscophyceae</taxon>
        <taxon>Thalassiosirophycidae</taxon>
        <taxon>Thalassiosirales</taxon>
        <taxon>Thalassiosiraceae</taxon>
        <taxon>Thalassiosira</taxon>
    </lineage>
</organism>
<feature type="region of interest" description="Disordered" evidence="1">
    <location>
        <begin position="651"/>
        <end position="695"/>
    </location>
</feature>
<dbReference type="EMBL" id="CM000641">
    <property type="protein sequence ID" value="EED93133.1"/>
    <property type="molecule type" value="Genomic_DNA"/>
</dbReference>